<comment type="similarity">
    <text evidence="1">Belongs to the HipA Ser/Thr kinase family.</text>
</comment>
<dbReference type="PANTHER" id="PTHR37419:SF6">
    <property type="entry name" value="KINASE HI_0665-RELATED"/>
    <property type="match status" value="1"/>
</dbReference>
<organism evidence="5 6">
    <name type="scientific">Marinobacter aromaticivorans</name>
    <dbReference type="NCBI Taxonomy" id="1494078"/>
    <lineage>
        <taxon>Bacteria</taxon>
        <taxon>Pseudomonadati</taxon>
        <taxon>Pseudomonadota</taxon>
        <taxon>Gammaproteobacteria</taxon>
        <taxon>Pseudomonadales</taxon>
        <taxon>Marinobacteraceae</taxon>
        <taxon>Marinobacter</taxon>
    </lineage>
</organism>
<sequence>MGYHSKCLDYLLGSKVLDLNLPESRKDLVSAIPKKTHGFSISGVQMKCQMAIEDKKLKLVDSGGQFIMKPSPEEYQNVAENEHATLVIMDRIGFEVPPCGLLRLQDDHLVFLIRRYDRNFTDGSRLHQEDAMQALGIANTESSRKYTSASYQEVMELIIEHAGMAVAMELLLRLVFSYVVGNDDHHLKNISFYHEPMFRLTPCYDVLASSLYSSQAENPMALPFLKEGEPQYYHEMGNGYYAGSDFVELGKKAGLLEPAVRKRIIQLLKQIESHAPDTIRASFMPDEMKTRYLNLISQRMKFMKLIEPEDK</sequence>
<reference evidence="6" key="1">
    <citation type="journal article" date="2019" name="Int. J. Syst. Evol. Microbiol.">
        <title>The Global Catalogue of Microorganisms (GCM) 10K type strain sequencing project: providing services to taxonomists for standard genome sequencing and annotation.</title>
        <authorList>
            <consortium name="The Broad Institute Genomics Platform"/>
            <consortium name="The Broad Institute Genome Sequencing Center for Infectious Disease"/>
            <person name="Wu L."/>
            <person name="Ma J."/>
        </authorList>
    </citation>
    <scope>NUCLEOTIDE SEQUENCE [LARGE SCALE GENOMIC DNA]</scope>
    <source>
        <strain evidence="6">CCUG 60559</strain>
    </source>
</reference>
<dbReference type="EMBL" id="JBHTBD010000001">
    <property type="protein sequence ID" value="MFC7293857.1"/>
    <property type="molecule type" value="Genomic_DNA"/>
</dbReference>
<comment type="caution">
    <text evidence="5">The sequence shown here is derived from an EMBL/GenBank/DDBJ whole genome shotgun (WGS) entry which is preliminary data.</text>
</comment>
<dbReference type="Gene3D" id="1.10.1070.20">
    <property type="match status" value="1"/>
</dbReference>
<keyword evidence="3" id="KW-0418">Kinase</keyword>
<dbReference type="RefSeq" id="WP_100687139.1">
    <property type="nucleotide sequence ID" value="NZ_JBHTBD010000001.1"/>
</dbReference>
<dbReference type="PANTHER" id="PTHR37419">
    <property type="entry name" value="SERINE/THREONINE-PROTEIN KINASE TOXIN HIPA"/>
    <property type="match status" value="1"/>
</dbReference>
<gene>
    <name evidence="5" type="ORF">ACFQQA_03865</name>
</gene>
<keyword evidence="6" id="KW-1185">Reference proteome</keyword>
<proteinExistence type="inferred from homology"/>
<evidence type="ECO:0000313" key="5">
    <source>
        <dbReference type="EMBL" id="MFC7293857.1"/>
    </source>
</evidence>
<evidence type="ECO:0000256" key="2">
    <source>
        <dbReference type="ARBA" id="ARBA00022679"/>
    </source>
</evidence>
<dbReference type="Pfam" id="PF07804">
    <property type="entry name" value="HipA_C"/>
    <property type="match status" value="1"/>
</dbReference>
<feature type="domain" description="HipA-like C-terminal" evidence="4">
    <location>
        <begin position="39"/>
        <end position="274"/>
    </location>
</feature>
<evidence type="ECO:0000259" key="4">
    <source>
        <dbReference type="Pfam" id="PF07804"/>
    </source>
</evidence>
<name>A0ABW2IS14_9GAMM</name>
<evidence type="ECO:0000256" key="3">
    <source>
        <dbReference type="ARBA" id="ARBA00022777"/>
    </source>
</evidence>
<accession>A0ABW2IS14</accession>
<evidence type="ECO:0000256" key="1">
    <source>
        <dbReference type="ARBA" id="ARBA00010164"/>
    </source>
</evidence>
<dbReference type="InterPro" id="IPR012893">
    <property type="entry name" value="HipA-like_C"/>
</dbReference>
<dbReference type="InterPro" id="IPR052028">
    <property type="entry name" value="HipA_Ser/Thr_kinase"/>
</dbReference>
<protein>
    <submittedName>
        <fullName evidence="5">Type II toxin-antitoxin system HipA family toxin</fullName>
    </submittedName>
</protein>
<keyword evidence="2" id="KW-0808">Transferase</keyword>
<evidence type="ECO:0000313" key="6">
    <source>
        <dbReference type="Proteomes" id="UP001596506"/>
    </source>
</evidence>
<dbReference type="Proteomes" id="UP001596506">
    <property type="component" value="Unassembled WGS sequence"/>
</dbReference>